<keyword evidence="3" id="KW-1185">Reference proteome</keyword>
<feature type="signal peptide" evidence="1">
    <location>
        <begin position="1"/>
        <end position="43"/>
    </location>
</feature>
<feature type="chain" id="PRO_5040125335" description="Secreted protein" evidence="1">
    <location>
        <begin position="44"/>
        <end position="105"/>
    </location>
</feature>
<gene>
    <name evidence="2" type="ORF">B0J13DRAFT_547898</name>
</gene>
<reference evidence="2" key="1">
    <citation type="journal article" date="2021" name="Nat. Commun.">
        <title>Genetic determinants of endophytism in the Arabidopsis root mycobiome.</title>
        <authorList>
            <person name="Mesny F."/>
            <person name="Miyauchi S."/>
            <person name="Thiergart T."/>
            <person name="Pickel B."/>
            <person name="Atanasova L."/>
            <person name="Karlsson M."/>
            <person name="Huettel B."/>
            <person name="Barry K.W."/>
            <person name="Haridas S."/>
            <person name="Chen C."/>
            <person name="Bauer D."/>
            <person name="Andreopoulos W."/>
            <person name="Pangilinan J."/>
            <person name="LaButti K."/>
            <person name="Riley R."/>
            <person name="Lipzen A."/>
            <person name="Clum A."/>
            <person name="Drula E."/>
            <person name="Henrissat B."/>
            <person name="Kohler A."/>
            <person name="Grigoriev I.V."/>
            <person name="Martin F.M."/>
            <person name="Hacquard S."/>
        </authorList>
    </citation>
    <scope>NUCLEOTIDE SEQUENCE</scope>
    <source>
        <strain evidence="2">MPI-CAGE-AT-0021</strain>
    </source>
</reference>
<protein>
    <recommendedName>
        <fullName evidence="4">Secreted protein</fullName>
    </recommendedName>
</protein>
<evidence type="ECO:0000313" key="2">
    <source>
        <dbReference type="EMBL" id="KAH7152216.1"/>
    </source>
</evidence>
<dbReference type="AlphaFoldDB" id="A0A9P9J7E8"/>
<accession>A0A9P9J7E8</accession>
<keyword evidence="1" id="KW-0732">Signal</keyword>
<evidence type="ECO:0000256" key="1">
    <source>
        <dbReference type="SAM" id="SignalP"/>
    </source>
</evidence>
<evidence type="ECO:0008006" key="4">
    <source>
        <dbReference type="Google" id="ProtNLM"/>
    </source>
</evidence>
<organism evidence="2 3">
    <name type="scientific">Dactylonectria estremocensis</name>
    <dbReference type="NCBI Taxonomy" id="1079267"/>
    <lineage>
        <taxon>Eukaryota</taxon>
        <taxon>Fungi</taxon>
        <taxon>Dikarya</taxon>
        <taxon>Ascomycota</taxon>
        <taxon>Pezizomycotina</taxon>
        <taxon>Sordariomycetes</taxon>
        <taxon>Hypocreomycetidae</taxon>
        <taxon>Hypocreales</taxon>
        <taxon>Nectriaceae</taxon>
        <taxon>Dactylonectria</taxon>
    </lineage>
</organism>
<dbReference type="Proteomes" id="UP000717696">
    <property type="component" value="Unassembled WGS sequence"/>
</dbReference>
<evidence type="ECO:0000313" key="3">
    <source>
        <dbReference type="Proteomes" id="UP000717696"/>
    </source>
</evidence>
<name>A0A9P9J7E8_9HYPO</name>
<comment type="caution">
    <text evidence="2">The sequence shown here is derived from an EMBL/GenBank/DDBJ whole genome shotgun (WGS) entry which is preliminary data.</text>
</comment>
<sequence length="105" mass="11067">MCACIGFCVYVCCISPSARVCVRVQMLMLRVVILDLCVRSTESLAEVGDGGGGKTVDAEGQNPVKPTKLVSVLQLRGPSYGVWGCLKADWAVMGAGGRQKPTNSC</sequence>
<dbReference type="EMBL" id="JAGMUU010000005">
    <property type="protein sequence ID" value="KAH7152216.1"/>
    <property type="molecule type" value="Genomic_DNA"/>
</dbReference>
<proteinExistence type="predicted"/>